<dbReference type="PANTHER" id="PTHR43403">
    <property type="entry name" value="NAD-SPECIFIC GLUTAMATE DEHYDROGENASE"/>
    <property type="match status" value="1"/>
</dbReference>
<sequence length="1631" mass="178056">MRCRFTDCHSSGNEATREEPDRGNGELTVSMSTDSEELKASILGTAHLDIFDSLRSVFFRHITQDDTAAVDATVRQHLDLAARRTEANDLVAYLPADREAHTGPALLVITDDRPLLVDALTAGVESAGATIAHLLHPVISVVRGPDGALIDLSVGASPPAETIVESWIRIEFATPPSDSIRENMMESVWHLLLTLRQINTDSPVMHAQQRDLADTLEKASVAGESSWSEDELVDAAALLRWLGDGNFTLLGYHYRGDDPREDRRPSALGTYRADAGDPRTPAAPVADGPVSLTVAQGPKFPKGRRGMPSHLVVVTETDGDAVVGEHHFLGLFTVTALHENVLDIPVLARRARTVIARAGYRLESHSGQSLLEIIQDYPRPELFSIDTDALLRTVVSVLAAASREQLLLLLRPRAGNRQMSALVYLPRDRYTTRARIAMRDVLRDEFPGSNIDSTVRVTESRLALVHFTVDLAPDGTSDLASDWAAVQNRVQRSLTAVTRTWDDDLRDLLRVEGPARAALGDDYAHRFPESYKQDFDGPRAVADITRLEALDAHGVDVNLYSRSIGEQTELRFTLYIAGERISLSEVLPILHSLGVDVLDERPYPLVRLDGTATWIYDFGLHNDQTLTDLASMHPRAGALGPRFCDTVVAAWCGAAEVDQFNTLVSRAGLSWVEAAVLRAYAKYLRQVGFPYSTERIATVLTQHPVTTGKLVQLFDAQFNPDHADPVVAAALAGQIGSAIDDVVGLEADRILRAYLDLLQATTRTNYYRRTTPDTRRSSALALKFDPRGLSQLPQPRPRFEVFVYSPRVEGVHLRYGAVARGGLRWSDRSEDFRTEILGLVKAQAVKNALIVPVGAKGGFVVKRPPQSTGDAALDREAFRAAGVDCYRSFIGALLDVTDNVDPETGVTVPPTDVVRRDEDDPYLVVAADKGTATFSDEANAVAADYRFWLGDAFASGGSIGYDHKAMGITAKGAWESVRRHFREIGIDTQREDFTVAGIGDMSGDVFGNGMLLSEHIRLVAAFDHRHIFIDPNPDAATSYKERRRLFDQPRSSWADYDQALISDGGGVFERTAKSIPISAPMRDALGLPADVQRLPPHELVTAVLRAPVDLLWNGGIGTYVKAGAETHLEVGDKSNDAVRVDADRVRAQVIGEGGNLGVTARGRIEFALHGGRINTDALDNSAGVDCSDHEVNIKILLDGLVSVGRLTTAERTTLLQEMTGDVETLVLADNIAQNDLLGTSRATAAARLRVHARQIRALAVERDLDRGLEALPDDTELDRRARQGLGLTSPELATLTAHVKLTLKTDLLASDLLGGDVFTDRLLAYFPARLRQDYPDAIAGHRLRREIIATVVTNEVVDTGGISYVFRLCEDTGASSVDAVRAFAAASAIIDLPVLIGQIRTHATNTAVSDAMMAEMRRLLDRLSRWLLNHRPQPIAIGAEIARYGAVAQLMPMVPNWLQGPDVEVVRTRTEKLVALGADRHHATAVFSLLHGFCAMDMIDIADLEGRDLGEVAELYYTLNAHLGLDHLLTAISGLDDTDRWNALARLALRDDVYGSMRLLCLDVLSGSAATETAFEKIADWERINTSRLGRACAILNEIFASGPTELATLSVAARQVRTMVGRARIGHSTI</sequence>
<dbReference type="InterPro" id="IPR049058">
    <property type="entry name" value="NAD_Glu_DH_HM2"/>
</dbReference>
<dbReference type="GO" id="GO:0006538">
    <property type="term" value="P:L-glutamate catabolic process"/>
    <property type="evidence" value="ECO:0007669"/>
    <property type="project" value="InterPro"/>
</dbReference>
<dbReference type="InterPro" id="IPR007780">
    <property type="entry name" value="NAD_Glu_DH_bac"/>
</dbReference>
<dbReference type="InterPro" id="IPR046346">
    <property type="entry name" value="Aminoacid_DH-like_N_sf"/>
</dbReference>
<evidence type="ECO:0000256" key="1">
    <source>
        <dbReference type="SAM" id="MobiDB-lite"/>
    </source>
</evidence>
<protein>
    <submittedName>
        <fullName evidence="7">NAD-dependent glutamate dehydrogenase</fullName>
    </submittedName>
</protein>
<feature type="region of interest" description="Disordered" evidence="1">
    <location>
        <begin position="258"/>
        <end position="288"/>
    </location>
</feature>
<feature type="domain" description="NAD-glutamate dehydrogenase N-terminal ACT1" evidence="4">
    <location>
        <begin position="59"/>
        <end position="179"/>
    </location>
</feature>
<feature type="region of interest" description="Disordered" evidence="1">
    <location>
        <begin position="1"/>
        <end position="26"/>
    </location>
</feature>
<dbReference type="GO" id="GO:0004352">
    <property type="term" value="F:glutamate dehydrogenase (NAD+) activity"/>
    <property type="evidence" value="ECO:0007669"/>
    <property type="project" value="InterPro"/>
</dbReference>
<dbReference type="Pfam" id="PF21077">
    <property type="entry name" value="GDH_ACT3"/>
    <property type="match status" value="1"/>
</dbReference>
<dbReference type="Pfam" id="PF21075">
    <property type="entry name" value="GDH_ACT1"/>
    <property type="match status" value="1"/>
</dbReference>
<dbReference type="EMBL" id="BAWF01000091">
    <property type="protein sequence ID" value="GAF49503.1"/>
    <property type="molecule type" value="Genomic_DNA"/>
</dbReference>
<dbReference type="InterPro" id="IPR028971">
    <property type="entry name" value="NAD-GDH_cat"/>
</dbReference>
<dbReference type="Pfam" id="PF21079">
    <property type="entry name" value="GDH_HM2"/>
    <property type="match status" value="1"/>
</dbReference>
<organism evidence="7 8">
    <name type="scientific">Rhodococcus wratislaviensis NBRC 100605</name>
    <dbReference type="NCBI Taxonomy" id="1219028"/>
    <lineage>
        <taxon>Bacteria</taxon>
        <taxon>Bacillati</taxon>
        <taxon>Actinomycetota</taxon>
        <taxon>Actinomycetes</taxon>
        <taxon>Mycobacteriales</taxon>
        <taxon>Nocardiaceae</taxon>
        <taxon>Rhodococcus</taxon>
    </lineage>
</organism>
<dbReference type="InterPro" id="IPR024727">
    <property type="entry name" value="NAD_Glu_DH_N_ACT1"/>
</dbReference>
<proteinExistence type="predicted"/>
<comment type="caution">
    <text evidence="7">The sequence shown here is derived from an EMBL/GenBank/DDBJ whole genome shotgun (WGS) entry which is preliminary data.</text>
</comment>
<dbReference type="SUPFAM" id="SSF51735">
    <property type="entry name" value="NAD(P)-binding Rossmann-fold domains"/>
    <property type="match status" value="1"/>
</dbReference>
<name>X0Q0Q2_RHOWR</name>
<dbReference type="Proteomes" id="UP000019491">
    <property type="component" value="Unassembled WGS sequence"/>
</dbReference>
<dbReference type="SUPFAM" id="SSF53223">
    <property type="entry name" value="Aminoacid dehydrogenase-like, N-terminal domain"/>
    <property type="match status" value="1"/>
</dbReference>
<evidence type="ECO:0000259" key="2">
    <source>
        <dbReference type="Pfam" id="PF05088"/>
    </source>
</evidence>
<gene>
    <name evidence="7" type="primary">gdh</name>
    <name evidence="7" type="ORF">RW1_091_00040</name>
</gene>
<feature type="domain" description="NAD-glutamate dehydrogenase ACT3" evidence="6">
    <location>
        <begin position="555"/>
        <end position="625"/>
    </location>
</feature>
<feature type="compositionally biased region" description="Basic and acidic residues" evidence="1">
    <location>
        <begin position="15"/>
        <end position="24"/>
    </location>
</feature>
<dbReference type="PANTHER" id="PTHR43403:SF1">
    <property type="entry name" value="NAD-SPECIFIC GLUTAMATE DEHYDROGENASE"/>
    <property type="match status" value="1"/>
</dbReference>
<dbReference type="InterPro" id="IPR049062">
    <property type="entry name" value="NAD_Glu_DH_ACT2"/>
</dbReference>
<feature type="domain" description="NAD-glutamate dehydrogenase catalytic" evidence="2">
    <location>
        <begin position="735"/>
        <end position="1237"/>
    </location>
</feature>
<evidence type="ECO:0000259" key="3">
    <source>
        <dbReference type="Pfam" id="PF21074"/>
    </source>
</evidence>
<evidence type="ECO:0000259" key="4">
    <source>
        <dbReference type="Pfam" id="PF21075"/>
    </source>
</evidence>
<evidence type="ECO:0000259" key="6">
    <source>
        <dbReference type="Pfam" id="PF21077"/>
    </source>
</evidence>
<dbReference type="InterPro" id="IPR036291">
    <property type="entry name" value="NAD(P)-bd_dom_sf"/>
</dbReference>
<dbReference type="PIRSF" id="PIRSF036761">
    <property type="entry name" value="GDH_Mll4104"/>
    <property type="match status" value="1"/>
</dbReference>
<feature type="domain" description="NAD-specific glutamate dehydrogenase C-terminal" evidence="3">
    <location>
        <begin position="1284"/>
        <end position="1618"/>
    </location>
</feature>
<dbReference type="InterPro" id="IPR049064">
    <property type="entry name" value="NAD_Glu_DH_ACT3"/>
</dbReference>
<dbReference type="Pfam" id="PF05088">
    <property type="entry name" value="Bac_GDH_CD"/>
    <property type="match status" value="1"/>
</dbReference>
<dbReference type="InterPro" id="IPR049056">
    <property type="entry name" value="NAD_Glu_DH_HM3"/>
</dbReference>
<feature type="domain" description="NAD-glutamate dehydrogenase ACT2" evidence="5">
    <location>
        <begin position="408"/>
        <end position="502"/>
    </location>
</feature>
<dbReference type="Pfam" id="PF21076">
    <property type="entry name" value="GDH_ACT2"/>
    <property type="match status" value="1"/>
</dbReference>
<evidence type="ECO:0000313" key="7">
    <source>
        <dbReference type="EMBL" id="GAF49503.1"/>
    </source>
</evidence>
<dbReference type="InterPro" id="IPR049059">
    <property type="entry name" value="NAD_Glu_DH_HM1"/>
</dbReference>
<dbReference type="Pfam" id="PF21078">
    <property type="entry name" value="GDH_HM3"/>
    <property type="match status" value="1"/>
</dbReference>
<evidence type="ECO:0000259" key="5">
    <source>
        <dbReference type="Pfam" id="PF21076"/>
    </source>
</evidence>
<evidence type="ECO:0000313" key="8">
    <source>
        <dbReference type="Proteomes" id="UP000019491"/>
    </source>
</evidence>
<dbReference type="Pfam" id="PF21073">
    <property type="entry name" value="GDH_HM1"/>
    <property type="match status" value="1"/>
</dbReference>
<dbReference type="Pfam" id="PF21074">
    <property type="entry name" value="GDH_C"/>
    <property type="match status" value="1"/>
</dbReference>
<dbReference type="Gene3D" id="3.40.50.720">
    <property type="entry name" value="NAD(P)-binding Rossmann-like Domain"/>
    <property type="match status" value="1"/>
</dbReference>
<accession>X0Q0Q2</accession>
<reference evidence="7 8" key="1">
    <citation type="submission" date="2014-02" db="EMBL/GenBank/DDBJ databases">
        <title>Whole genome shotgun sequence of Rhodococcus wratislaviensis NBRC 100605.</title>
        <authorList>
            <person name="Hosoyama A."/>
            <person name="Tsuchikane K."/>
            <person name="Yoshida I."/>
            <person name="Ohji S."/>
            <person name="Ichikawa N."/>
            <person name="Yamazoe A."/>
            <person name="Fujita N."/>
        </authorList>
    </citation>
    <scope>NUCLEOTIDE SEQUENCE [LARGE SCALE GENOMIC DNA]</scope>
    <source>
        <strain evidence="7 8">NBRC 100605</strain>
    </source>
</reference>
<keyword evidence="8" id="KW-1185">Reference proteome</keyword>
<dbReference type="GO" id="GO:0004069">
    <property type="term" value="F:L-aspartate:2-oxoglutarate aminotransferase activity"/>
    <property type="evidence" value="ECO:0007669"/>
    <property type="project" value="InterPro"/>
</dbReference>
<dbReference type="InterPro" id="IPR048381">
    <property type="entry name" value="GDH_C"/>
</dbReference>